<evidence type="ECO:0000313" key="5">
    <source>
        <dbReference type="Proteomes" id="UP000799436"/>
    </source>
</evidence>
<evidence type="ECO:0000313" key="4">
    <source>
        <dbReference type="EMBL" id="KAF2765573.1"/>
    </source>
</evidence>
<dbReference type="InterPro" id="IPR001005">
    <property type="entry name" value="SANT/Myb"/>
</dbReference>
<dbReference type="OrthoDB" id="10391004at2759"/>
<reference evidence="4" key="1">
    <citation type="journal article" date="2020" name="Stud. Mycol.">
        <title>101 Dothideomycetes genomes: a test case for predicting lifestyles and emergence of pathogens.</title>
        <authorList>
            <person name="Haridas S."/>
            <person name="Albert R."/>
            <person name="Binder M."/>
            <person name="Bloem J."/>
            <person name="Labutti K."/>
            <person name="Salamov A."/>
            <person name="Andreopoulos B."/>
            <person name="Baker S."/>
            <person name="Barry K."/>
            <person name="Bills G."/>
            <person name="Bluhm B."/>
            <person name="Cannon C."/>
            <person name="Castanera R."/>
            <person name="Culley D."/>
            <person name="Daum C."/>
            <person name="Ezra D."/>
            <person name="Gonzalez J."/>
            <person name="Henrissat B."/>
            <person name="Kuo A."/>
            <person name="Liang C."/>
            <person name="Lipzen A."/>
            <person name="Lutzoni F."/>
            <person name="Magnuson J."/>
            <person name="Mondo S."/>
            <person name="Nolan M."/>
            <person name="Ohm R."/>
            <person name="Pangilinan J."/>
            <person name="Park H.-J."/>
            <person name="Ramirez L."/>
            <person name="Alfaro M."/>
            <person name="Sun H."/>
            <person name="Tritt A."/>
            <person name="Yoshinaga Y."/>
            <person name="Zwiers L.-H."/>
            <person name="Turgeon B."/>
            <person name="Goodwin S."/>
            <person name="Spatafora J."/>
            <person name="Crous P."/>
            <person name="Grigoriev I."/>
        </authorList>
    </citation>
    <scope>NUCLEOTIDE SEQUENCE</scope>
    <source>
        <strain evidence="4">CBS 116005</strain>
    </source>
</reference>
<evidence type="ECO:0000256" key="1">
    <source>
        <dbReference type="SAM" id="Coils"/>
    </source>
</evidence>
<gene>
    <name evidence="4" type="ORF">EJ03DRAFT_385207</name>
</gene>
<accession>A0A6G1KY25</accession>
<dbReference type="PROSITE" id="PS50090">
    <property type="entry name" value="MYB_LIKE"/>
    <property type="match status" value="1"/>
</dbReference>
<keyword evidence="5" id="KW-1185">Reference proteome</keyword>
<dbReference type="EMBL" id="ML995888">
    <property type="protein sequence ID" value="KAF2765573.1"/>
    <property type="molecule type" value="Genomic_DNA"/>
</dbReference>
<feature type="coiled-coil region" evidence="1">
    <location>
        <begin position="334"/>
        <end position="361"/>
    </location>
</feature>
<feature type="compositionally biased region" description="Basic and acidic residues" evidence="2">
    <location>
        <begin position="123"/>
        <end position="136"/>
    </location>
</feature>
<dbReference type="AlphaFoldDB" id="A0A6G1KY25"/>
<dbReference type="Proteomes" id="UP000799436">
    <property type="component" value="Unassembled WGS sequence"/>
</dbReference>
<proteinExistence type="predicted"/>
<feature type="region of interest" description="Disordered" evidence="2">
    <location>
        <begin position="110"/>
        <end position="165"/>
    </location>
</feature>
<feature type="domain" description="Myb-like" evidence="3">
    <location>
        <begin position="1"/>
        <end position="58"/>
    </location>
</feature>
<name>A0A6G1KY25_9PEZI</name>
<sequence length="443" mass="49462">MSSWSAEEDSRLRELVECLPLKLTAGDYLWKVVATRVSIEYGKFRSAIAAEFRYQTLTAGYERVLCKRDPEKKTNAVGGSGIPVFARKHVVKGSGFNPALATINEPKLRPLSDVPLAPKGTKRQVEPESRPFELVKRPRPTGVTSQENLMPKKLDATSLPRPKQNSLKNGAAALAVPDTKSSQVDPTSLEKSQSRLIIDTTHKQPPLLPRHPCMLHGPAPRQDSGSVYYLGMDVTVGKTSHRGFCKINKSNIKPSSLQLLEQGDLLEDEIRPCEARFVEIDSEDEDGDFAYFAVSTNVYWCGKAVQGKTWISKTDIDIKLLNHYDVVIGKRLPVQESVEALSKHELRVEEANQRNRTVEILGQLPVGERKRLNVTVEVWSWDGETSMVCRAKIMEKKASAGGYHVALHVKVAEYVYIHLRGWVHANMCGGRFAEEFPGETFVD</sequence>
<evidence type="ECO:0000256" key="2">
    <source>
        <dbReference type="SAM" id="MobiDB-lite"/>
    </source>
</evidence>
<organism evidence="4 5">
    <name type="scientific">Teratosphaeria nubilosa</name>
    <dbReference type="NCBI Taxonomy" id="161662"/>
    <lineage>
        <taxon>Eukaryota</taxon>
        <taxon>Fungi</taxon>
        <taxon>Dikarya</taxon>
        <taxon>Ascomycota</taxon>
        <taxon>Pezizomycotina</taxon>
        <taxon>Dothideomycetes</taxon>
        <taxon>Dothideomycetidae</taxon>
        <taxon>Mycosphaerellales</taxon>
        <taxon>Teratosphaeriaceae</taxon>
        <taxon>Teratosphaeria</taxon>
    </lineage>
</organism>
<evidence type="ECO:0000259" key="3">
    <source>
        <dbReference type="PROSITE" id="PS50090"/>
    </source>
</evidence>
<protein>
    <recommendedName>
        <fullName evidence="3">Myb-like domain-containing protein</fullName>
    </recommendedName>
</protein>
<keyword evidence="1" id="KW-0175">Coiled coil</keyword>